<dbReference type="EMBL" id="RAQU01000007">
    <property type="protein sequence ID" value="RKK05991.1"/>
    <property type="molecule type" value="Genomic_DNA"/>
</dbReference>
<sequence>MPYGRDPIVSLNRPQLCLVAAVATALLSALLLTIPFAHFRTTGTEIILPAYASAIFVLEIITSALLYTMFNVQRSSALLILASGYLFAALMVPGWAITFPGLFASLGIEASLQTTATIAALRRFAFALFVLGYALAPASNLTVRPAVRIIIQSVFCIFAVATVITWLITKEILPLPVFMEDAHHVTALWSFVPGTVMAIYLLSIAVLIRRQRSSLDIWVCLVLFSLVIELTLLSYISSGVRFSIGWWAGRVYGLTAAGIVLLVLLAETTTVYSKLARSVAAEQRARQNRLTAMEALSASIAHEINQPLASIVTNADAGLRWLARAEPRIDKVHASLQAIVSDGHRANKIVSGIRAMFMKGAQERVPVDLASIIRDVTGSVAVEAELAGISVEVEFDPRTPAVIGNPVQLRQVVWNLVENSLDAMRTSKERQRKLRIKARPIDDGEVEVSIQDTGVGLEPGTEEQIFEPFFSRKPEGMGMGLMFCRAVIEAHGGRLWTSPNLPRGAEFHFSLPGAEMTGPDRGR</sequence>
<keyword evidence="9" id="KW-1133">Transmembrane helix</keyword>
<dbReference type="Proteomes" id="UP000278036">
    <property type="component" value="Unassembled WGS sequence"/>
</dbReference>
<dbReference type="EC" id="2.7.13.3" evidence="2"/>
<evidence type="ECO:0000313" key="14">
    <source>
        <dbReference type="Proteomes" id="UP000278036"/>
    </source>
</evidence>
<dbReference type="GO" id="GO:0000155">
    <property type="term" value="F:phosphorelay sensor kinase activity"/>
    <property type="evidence" value="ECO:0007669"/>
    <property type="project" value="InterPro"/>
</dbReference>
<dbReference type="PRINTS" id="PR00344">
    <property type="entry name" value="BCTRLSENSOR"/>
</dbReference>
<feature type="transmembrane region" description="Helical" evidence="9">
    <location>
        <begin position="16"/>
        <end position="38"/>
    </location>
</feature>
<name>A0A3A9JLD2_9PROT</name>
<evidence type="ECO:0000256" key="4">
    <source>
        <dbReference type="ARBA" id="ARBA00022679"/>
    </source>
</evidence>
<organism evidence="11 14">
    <name type="scientific">Teichococcus wenyumeiae</name>
    <dbReference type="NCBI Taxonomy" id="2478470"/>
    <lineage>
        <taxon>Bacteria</taxon>
        <taxon>Pseudomonadati</taxon>
        <taxon>Pseudomonadota</taxon>
        <taxon>Alphaproteobacteria</taxon>
        <taxon>Acetobacterales</taxon>
        <taxon>Roseomonadaceae</taxon>
        <taxon>Roseomonas</taxon>
    </lineage>
</organism>
<dbReference type="PANTHER" id="PTHR43065">
    <property type="entry name" value="SENSOR HISTIDINE KINASE"/>
    <property type="match status" value="1"/>
</dbReference>
<dbReference type="OrthoDB" id="9795133at2"/>
<evidence type="ECO:0000313" key="11">
    <source>
        <dbReference type="EMBL" id="RKK05991.1"/>
    </source>
</evidence>
<keyword evidence="13" id="KW-1185">Reference proteome</keyword>
<evidence type="ECO:0000256" key="3">
    <source>
        <dbReference type="ARBA" id="ARBA00022553"/>
    </source>
</evidence>
<dbReference type="SMART" id="SM00388">
    <property type="entry name" value="HisKA"/>
    <property type="match status" value="1"/>
</dbReference>
<dbReference type="SUPFAM" id="SSF47384">
    <property type="entry name" value="Homodimeric domain of signal transducing histidine kinase"/>
    <property type="match status" value="1"/>
</dbReference>
<keyword evidence="3" id="KW-0597">Phosphoprotein</keyword>
<evidence type="ECO:0000256" key="9">
    <source>
        <dbReference type="SAM" id="Phobius"/>
    </source>
</evidence>
<evidence type="ECO:0000256" key="1">
    <source>
        <dbReference type="ARBA" id="ARBA00000085"/>
    </source>
</evidence>
<dbReference type="InterPro" id="IPR005467">
    <property type="entry name" value="His_kinase_dom"/>
</dbReference>
<dbReference type="InterPro" id="IPR036097">
    <property type="entry name" value="HisK_dim/P_sf"/>
</dbReference>
<dbReference type="GO" id="GO:0005524">
    <property type="term" value="F:ATP binding"/>
    <property type="evidence" value="ECO:0007669"/>
    <property type="project" value="UniProtKB-KW"/>
</dbReference>
<dbReference type="Pfam" id="PF00512">
    <property type="entry name" value="HisKA"/>
    <property type="match status" value="1"/>
</dbReference>
<dbReference type="SMART" id="SM00387">
    <property type="entry name" value="HATPase_c"/>
    <property type="match status" value="1"/>
</dbReference>
<comment type="caution">
    <text evidence="11">The sequence shown here is derived from an EMBL/GenBank/DDBJ whole genome shotgun (WGS) entry which is preliminary data.</text>
</comment>
<feature type="transmembrane region" description="Helical" evidence="9">
    <location>
        <begin position="215"/>
        <end position="238"/>
    </location>
</feature>
<evidence type="ECO:0000256" key="2">
    <source>
        <dbReference type="ARBA" id="ARBA00012438"/>
    </source>
</evidence>
<keyword evidence="8" id="KW-0902">Two-component regulatory system</keyword>
<keyword evidence="9" id="KW-0812">Transmembrane</keyword>
<dbReference type="PANTHER" id="PTHR43065:SF10">
    <property type="entry name" value="PEROXIDE STRESS-ACTIVATED HISTIDINE KINASE MAK3"/>
    <property type="match status" value="1"/>
</dbReference>
<dbReference type="SUPFAM" id="SSF55874">
    <property type="entry name" value="ATPase domain of HSP90 chaperone/DNA topoisomerase II/histidine kinase"/>
    <property type="match status" value="1"/>
</dbReference>
<dbReference type="AlphaFoldDB" id="A0A3A9JLD2"/>
<dbReference type="Gene3D" id="3.30.565.10">
    <property type="entry name" value="Histidine kinase-like ATPase, C-terminal domain"/>
    <property type="match status" value="1"/>
</dbReference>
<dbReference type="InParanoid" id="A0A3A9JLD2"/>
<evidence type="ECO:0000313" key="12">
    <source>
        <dbReference type="EMBL" id="RMI19786.1"/>
    </source>
</evidence>
<feature type="domain" description="Histidine kinase" evidence="10">
    <location>
        <begin position="299"/>
        <end position="515"/>
    </location>
</feature>
<comment type="catalytic activity">
    <reaction evidence="1">
        <text>ATP + protein L-histidine = ADP + protein N-phospho-L-histidine.</text>
        <dbReference type="EC" id="2.7.13.3"/>
    </reaction>
</comment>
<feature type="transmembrane region" description="Helical" evidence="9">
    <location>
        <begin position="116"/>
        <end position="135"/>
    </location>
</feature>
<feature type="transmembrane region" description="Helical" evidence="9">
    <location>
        <begin position="50"/>
        <end position="70"/>
    </location>
</feature>
<accession>A0A3A9JLD2</accession>
<dbReference type="InterPro" id="IPR003661">
    <property type="entry name" value="HisK_dim/P_dom"/>
</dbReference>
<keyword evidence="4" id="KW-0808">Transferase</keyword>
<evidence type="ECO:0000256" key="7">
    <source>
        <dbReference type="ARBA" id="ARBA00022840"/>
    </source>
</evidence>
<evidence type="ECO:0000256" key="6">
    <source>
        <dbReference type="ARBA" id="ARBA00022777"/>
    </source>
</evidence>
<evidence type="ECO:0000259" key="10">
    <source>
        <dbReference type="PROSITE" id="PS50109"/>
    </source>
</evidence>
<feature type="transmembrane region" description="Helical" evidence="9">
    <location>
        <begin position="147"/>
        <end position="168"/>
    </location>
</feature>
<proteinExistence type="predicted"/>
<dbReference type="Proteomes" id="UP000274097">
    <property type="component" value="Unassembled WGS sequence"/>
</dbReference>
<keyword evidence="6" id="KW-0418">Kinase</keyword>
<dbReference type="Pfam" id="PF17158">
    <property type="entry name" value="MASE4"/>
    <property type="match status" value="1"/>
</dbReference>
<dbReference type="InterPro" id="IPR003594">
    <property type="entry name" value="HATPase_dom"/>
</dbReference>
<dbReference type="PROSITE" id="PS50109">
    <property type="entry name" value="HIS_KIN"/>
    <property type="match status" value="1"/>
</dbReference>
<keyword evidence="7" id="KW-0067">ATP-binding</keyword>
<reference evidence="11 14" key="1">
    <citation type="submission" date="2018-09" db="EMBL/GenBank/DDBJ databases">
        <title>Roseomonas sp. nov., isolated from feces of Tibetan antelopes in the Qinghai-Tibet plateau, China.</title>
        <authorList>
            <person name="Tian Z."/>
        </authorList>
    </citation>
    <scope>NUCLEOTIDE SEQUENCE [LARGE SCALE GENOMIC DNA]</scope>
    <source>
        <strain evidence="12 13">Z23</strain>
        <strain evidence="11 14">Z24</strain>
    </source>
</reference>
<evidence type="ECO:0000256" key="5">
    <source>
        <dbReference type="ARBA" id="ARBA00022741"/>
    </source>
</evidence>
<dbReference type="InterPro" id="IPR004358">
    <property type="entry name" value="Sig_transdc_His_kin-like_C"/>
</dbReference>
<feature type="transmembrane region" description="Helical" evidence="9">
    <location>
        <begin position="188"/>
        <end position="208"/>
    </location>
</feature>
<evidence type="ECO:0000256" key="8">
    <source>
        <dbReference type="ARBA" id="ARBA00023012"/>
    </source>
</evidence>
<dbReference type="Gene3D" id="1.10.287.130">
    <property type="match status" value="1"/>
</dbReference>
<keyword evidence="5" id="KW-0547">Nucleotide-binding</keyword>
<dbReference type="CDD" id="cd00082">
    <property type="entry name" value="HisKA"/>
    <property type="match status" value="1"/>
</dbReference>
<feature type="transmembrane region" description="Helical" evidence="9">
    <location>
        <begin position="77"/>
        <end position="96"/>
    </location>
</feature>
<keyword evidence="9" id="KW-0472">Membrane</keyword>
<dbReference type="InterPro" id="IPR036890">
    <property type="entry name" value="HATPase_C_sf"/>
</dbReference>
<dbReference type="InterPro" id="IPR033424">
    <property type="entry name" value="MASE4"/>
</dbReference>
<evidence type="ECO:0000313" key="13">
    <source>
        <dbReference type="Proteomes" id="UP000274097"/>
    </source>
</evidence>
<dbReference type="EMBL" id="RFLX01000015">
    <property type="protein sequence ID" value="RMI19786.1"/>
    <property type="molecule type" value="Genomic_DNA"/>
</dbReference>
<feature type="transmembrane region" description="Helical" evidence="9">
    <location>
        <begin position="244"/>
        <end position="265"/>
    </location>
</feature>
<dbReference type="Pfam" id="PF02518">
    <property type="entry name" value="HATPase_c"/>
    <property type="match status" value="1"/>
</dbReference>
<gene>
    <name evidence="11" type="ORF">D6Z83_01800</name>
    <name evidence="12" type="ORF">EBE87_18090</name>
</gene>
<protein>
    <recommendedName>
        <fullName evidence="2">histidine kinase</fullName>
        <ecNumber evidence="2">2.7.13.3</ecNumber>
    </recommendedName>
</protein>